<dbReference type="GO" id="GO:0008641">
    <property type="term" value="F:ubiquitin-like modifier activating enzyme activity"/>
    <property type="evidence" value="ECO:0007669"/>
    <property type="project" value="InterPro"/>
</dbReference>
<dbReference type="AlphaFoldDB" id="A0A9X3X2C3"/>
<dbReference type="RefSeq" id="WP_272421241.1">
    <property type="nucleotide sequence ID" value="NZ_JAGTJJ010000010.1"/>
</dbReference>
<keyword evidence="2" id="KW-1185">Reference proteome</keyword>
<evidence type="ECO:0000313" key="2">
    <source>
        <dbReference type="Proteomes" id="UP001151081"/>
    </source>
</evidence>
<gene>
    <name evidence="1" type="ORF">KEG57_20470</name>
</gene>
<name>A0A9X3X2C3_9BACT</name>
<dbReference type="InterPro" id="IPR035985">
    <property type="entry name" value="Ubiquitin-activating_enz"/>
</dbReference>
<accession>A0A9X3X2C3</accession>
<reference evidence="1 2" key="1">
    <citation type="submission" date="2021-04" db="EMBL/GenBank/DDBJ databases">
        <title>Genome analysis of Polyangium sp.</title>
        <authorList>
            <person name="Li Y."/>
            <person name="Wang J."/>
        </authorList>
    </citation>
    <scope>NUCLEOTIDE SEQUENCE [LARGE SCALE GENOMIC DNA]</scope>
    <source>
        <strain evidence="1 2">SDU14</strain>
    </source>
</reference>
<proteinExistence type="predicted"/>
<dbReference type="Proteomes" id="UP001151081">
    <property type="component" value="Unassembled WGS sequence"/>
</dbReference>
<comment type="caution">
    <text evidence="1">The sequence shown here is derived from an EMBL/GenBank/DDBJ whole genome shotgun (WGS) entry which is preliminary data.</text>
</comment>
<dbReference type="EMBL" id="JAGTJJ010000010">
    <property type="protein sequence ID" value="MDC3982899.1"/>
    <property type="molecule type" value="Genomic_DNA"/>
</dbReference>
<protein>
    <submittedName>
        <fullName evidence="1">TOMM leader peptide-binding protein</fullName>
    </submittedName>
</protein>
<dbReference type="NCBIfam" id="TIGR03882">
    <property type="entry name" value="cyclo_dehyd_2"/>
    <property type="match status" value="1"/>
</dbReference>
<sequence length="323" mass="36264">MLPYLDGTHETSEIFMELDRKGLSAATARALLERLERTAILEHALDAPLDEDEQDDPAIRRQRSFFSRFADDGGRALQKRLQSSRVGLVCDAGLGPVVLRQLTQSGIEDVLVFPVRPELARCELSVASTRLSSVARVAVHSLDRRRIWPDGLAAPLPDLFIVALAADDPELLESMEEFSFERNVPWLLLQVDSSREASIGPLFVPRESACYSCMEGRVLSNLRFPGEYLAFREHLRRQQHASAEIGGLAAFYELTAGIAVMEVVKFITGYSAPQLVGRLLTVDTTTWSSEFHDVLRLPQCRCRLGQETFFPWKEPCYVSRQGR</sequence>
<evidence type="ECO:0000313" key="1">
    <source>
        <dbReference type="EMBL" id="MDC3982899.1"/>
    </source>
</evidence>
<organism evidence="1 2">
    <name type="scientific">Polyangium jinanense</name>
    <dbReference type="NCBI Taxonomy" id="2829994"/>
    <lineage>
        <taxon>Bacteria</taxon>
        <taxon>Pseudomonadati</taxon>
        <taxon>Myxococcota</taxon>
        <taxon>Polyangia</taxon>
        <taxon>Polyangiales</taxon>
        <taxon>Polyangiaceae</taxon>
        <taxon>Polyangium</taxon>
    </lineage>
</organism>
<dbReference type="Gene3D" id="3.40.50.720">
    <property type="entry name" value="NAD(P)-binding Rossmann-like Domain"/>
    <property type="match status" value="1"/>
</dbReference>
<dbReference type="SUPFAM" id="SSF69572">
    <property type="entry name" value="Activating enzymes of the ubiquitin-like proteins"/>
    <property type="match status" value="1"/>
</dbReference>
<dbReference type="InterPro" id="IPR022291">
    <property type="entry name" value="Bacteriocin_synth_cyclodeHase"/>
</dbReference>